<evidence type="ECO:0000313" key="1">
    <source>
        <dbReference type="EMBL" id="ETO32136.1"/>
    </source>
</evidence>
<dbReference type="OrthoDB" id="20684at2759"/>
<keyword evidence="2" id="KW-1185">Reference proteome</keyword>
<sequence>MIDYHCFVLNSENGQGQEMMKTNQDKIKKFIKCCCFVERQDYQLNMMKITIFFNFINYLFVKVLHNTIVMHMCILMMQSYSLVDVVMVIQFEKTNGLHLKTHYPVHCMNCAAILSEEDSNIHIIGGSTGDKIESTHMKTKVREWDPSYL</sequence>
<dbReference type="AlphaFoldDB" id="X6P1K8"/>
<feature type="non-terminal residue" evidence="1">
    <location>
        <position position="149"/>
    </location>
</feature>
<proteinExistence type="predicted"/>
<organism evidence="1 2">
    <name type="scientific">Reticulomyxa filosa</name>
    <dbReference type="NCBI Taxonomy" id="46433"/>
    <lineage>
        <taxon>Eukaryota</taxon>
        <taxon>Sar</taxon>
        <taxon>Rhizaria</taxon>
        <taxon>Retaria</taxon>
        <taxon>Foraminifera</taxon>
        <taxon>Monothalamids</taxon>
        <taxon>Reticulomyxidae</taxon>
        <taxon>Reticulomyxa</taxon>
    </lineage>
</organism>
<comment type="caution">
    <text evidence="1">The sequence shown here is derived from an EMBL/GenBank/DDBJ whole genome shotgun (WGS) entry which is preliminary data.</text>
</comment>
<gene>
    <name evidence="1" type="ORF">RFI_04981</name>
</gene>
<reference evidence="1 2" key="1">
    <citation type="journal article" date="2013" name="Curr. Biol.">
        <title>The Genome of the Foraminiferan Reticulomyxa filosa.</title>
        <authorList>
            <person name="Glockner G."/>
            <person name="Hulsmann N."/>
            <person name="Schleicher M."/>
            <person name="Noegel A.A."/>
            <person name="Eichinger L."/>
            <person name="Gallinger C."/>
            <person name="Pawlowski J."/>
            <person name="Sierra R."/>
            <person name="Euteneuer U."/>
            <person name="Pillet L."/>
            <person name="Moustafa A."/>
            <person name="Platzer M."/>
            <person name="Groth M."/>
            <person name="Szafranski K."/>
            <person name="Schliwa M."/>
        </authorList>
    </citation>
    <scope>NUCLEOTIDE SEQUENCE [LARGE SCALE GENOMIC DNA]</scope>
</reference>
<name>X6P1K8_RETFI</name>
<dbReference type="Proteomes" id="UP000023152">
    <property type="component" value="Unassembled WGS sequence"/>
</dbReference>
<protein>
    <submittedName>
        <fullName evidence="1">Uncharacterized protein</fullName>
    </submittedName>
</protein>
<accession>X6P1K8</accession>
<evidence type="ECO:0000313" key="2">
    <source>
        <dbReference type="Proteomes" id="UP000023152"/>
    </source>
</evidence>
<dbReference type="EMBL" id="ASPP01004463">
    <property type="protein sequence ID" value="ETO32136.1"/>
    <property type="molecule type" value="Genomic_DNA"/>
</dbReference>